<protein>
    <submittedName>
        <fullName evidence="2">Uncharacterized protein</fullName>
    </submittedName>
</protein>
<evidence type="ECO:0000256" key="1">
    <source>
        <dbReference type="SAM" id="MobiDB-lite"/>
    </source>
</evidence>
<reference evidence="3" key="1">
    <citation type="journal article" date="2017" name="Plant J.">
        <title>The pomegranate (Punica granatum L.) genome and the genomics of punicalagin biosynthesis.</title>
        <authorList>
            <person name="Qin G."/>
            <person name="Xu C."/>
            <person name="Ming R."/>
            <person name="Tang H."/>
            <person name="Guyot R."/>
            <person name="Kramer E.M."/>
            <person name="Hu Y."/>
            <person name="Yi X."/>
            <person name="Qi Y."/>
            <person name="Xu X."/>
            <person name="Gao Z."/>
            <person name="Pan H."/>
            <person name="Jian J."/>
            <person name="Tian Y."/>
            <person name="Yue Z."/>
            <person name="Xu Y."/>
        </authorList>
    </citation>
    <scope>NUCLEOTIDE SEQUENCE [LARGE SCALE GENOMIC DNA]</scope>
    <source>
        <strain evidence="3">cv. Dabenzi</strain>
    </source>
</reference>
<dbReference type="AlphaFoldDB" id="A0A218WSY8"/>
<evidence type="ECO:0000313" key="2">
    <source>
        <dbReference type="EMBL" id="OWM75470.1"/>
    </source>
</evidence>
<proteinExistence type="predicted"/>
<accession>A0A218WSY8</accession>
<organism evidence="2 3">
    <name type="scientific">Punica granatum</name>
    <name type="common">Pomegranate</name>
    <dbReference type="NCBI Taxonomy" id="22663"/>
    <lineage>
        <taxon>Eukaryota</taxon>
        <taxon>Viridiplantae</taxon>
        <taxon>Streptophyta</taxon>
        <taxon>Embryophyta</taxon>
        <taxon>Tracheophyta</taxon>
        <taxon>Spermatophyta</taxon>
        <taxon>Magnoliopsida</taxon>
        <taxon>eudicotyledons</taxon>
        <taxon>Gunneridae</taxon>
        <taxon>Pentapetalae</taxon>
        <taxon>rosids</taxon>
        <taxon>malvids</taxon>
        <taxon>Myrtales</taxon>
        <taxon>Lythraceae</taxon>
        <taxon>Punica</taxon>
    </lineage>
</organism>
<comment type="caution">
    <text evidence="2">The sequence shown here is derived from an EMBL/GenBank/DDBJ whole genome shotgun (WGS) entry which is preliminary data.</text>
</comment>
<feature type="region of interest" description="Disordered" evidence="1">
    <location>
        <begin position="124"/>
        <end position="149"/>
    </location>
</feature>
<dbReference type="Proteomes" id="UP000197138">
    <property type="component" value="Unassembled WGS sequence"/>
</dbReference>
<dbReference type="EMBL" id="MTKT01003240">
    <property type="protein sequence ID" value="OWM75470.1"/>
    <property type="molecule type" value="Genomic_DNA"/>
</dbReference>
<gene>
    <name evidence="2" type="ORF">CDL15_Pgr021634</name>
</gene>
<evidence type="ECO:0000313" key="3">
    <source>
        <dbReference type="Proteomes" id="UP000197138"/>
    </source>
</evidence>
<feature type="compositionally biased region" description="Basic and acidic residues" evidence="1">
    <location>
        <begin position="135"/>
        <end position="147"/>
    </location>
</feature>
<name>A0A218WSY8_PUNGR</name>
<sequence length="169" mass="18510">MWRPCGTRGPARPCQGQDVRRLPHFVDLSGDLAKAGGLIVNTSESLEAFTVEALQVRDHDQGKIRVTAGGGPVGEFYVLFDVFIESCPPRLSASSDCSLTWVVQYCRDKKPVVAAAKSERPARVPGAWDLPSRQTRSERSRWPREEIGGLPLGGPPALWEHLRPGELPA</sequence>